<feature type="domain" description="SET" evidence="1">
    <location>
        <begin position="4"/>
        <end position="96"/>
    </location>
</feature>
<reference evidence="2" key="1">
    <citation type="submission" date="2018-06" db="EMBL/GenBank/DDBJ databases">
        <authorList>
            <person name="Zhirakovskaya E."/>
        </authorList>
    </citation>
    <scope>NUCLEOTIDE SEQUENCE</scope>
</reference>
<dbReference type="Pfam" id="PF00856">
    <property type="entry name" value="SET"/>
    <property type="match status" value="1"/>
</dbReference>
<dbReference type="CDD" id="cd08161">
    <property type="entry name" value="SET"/>
    <property type="match status" value="1"/>
</dbReference>
<organism evidence="2">
    <name type="scientific">hydrothermal vent metagenome</name>
    <dbReference type="NCBI Taxonomy" id="652676"/>
    <lineage>
        <taxon>unclassified sequences</taxon>
        <taxon>metagenomes</taxon>
        <taxon>ecological metagenomes</taxon>
    </lineage>
</organism>
<dbReference type="SMART" id="SM00317">
    <property type="entry name" value="SET"/>
    <property type="match status" value="1"/>
</dbReference>
<dbReference type="AlphaFoldDB" id="A0A3B0XIQ8"/>
<dbReference type="InterPro" id="IPR046341">
    <property type="entry name" value="SET_dom_sf"/>
</dbReference>
<accession>A0A3B0XIQ8</accession>
<dbReference type="PROSITE" id="PS50280">
    <property type="entry name" value="SET"/>
    <property type="match status" value="1"/>
</dbReference>
<dbReference type="Gene3D" id="2.170.270.10">
    <property type="entry name" value="SET domain"/>
    <property type="match status" value="1"/>
</dbReference>
<sequence>MNKPAYHVKPSSIHGKGLFAARDIKKGDVIGSIKYQPTDEDGLHVLWVNDNLSVRVDCDLKYINHNSKPNACYYDDLKVVALKHIRKGDEITHNYGDDWD</sequence>
<gene>
    <name evidence="2" type="ORF">MNBD_GAMMA09-1809</name>
</gene>
<name>A0A3B0XIQ8_9ZZZZ</name>
<evidence type="ECO:0000313" key="2">
    <source>
        <dbReference type="EMBL" id="VAW68228.1"/>
    </source>
</evidence>
<dbReference type="InterPro" id="IPR001214">
    <property type="entry name" value="SET_dom"/>
</dbReference>
<proteinExistence type="predicted"/>
<evidence type="ECO:0000259" key="1">
    <source>
        <dbReference type="PROSITE" id="PS50280"/>
    </source>
</evidence>
<dbReference type="SUPFAM" id="SSF82199">
    <property type="entry name" value="SET domain"/>
    <property type="match status" value="1"/>
</dbReference>
<dbReference type="EMBL" id="UOFI01000116">
    <property type="protein sequence ID" value="VAW68228.1"/>
    <property type="molecule type" value="Genomic_DNA"/>
</dbReference>
<protein>
    <recommendedName>
        <fullName evidence="1">SET domain-containing protein</fullName>
    </recommendedName>
</protein>